<accession>A0AA46PAW6</accession>
<evidence type="ECO:0000313" key="2">
    <source>
        <dbReference type="Proteomes" id="UP001164064"/>
    </source>
</evidence>
<proteinExistence type="predicted"/>
<geneLocation type="plasmid" evidence="1 2">
    <name>pRIVM_C010559_3</name>
</geneLocation>
<dbReference type="EMBL" id="CP089054">
    <property type="protein sequence ID" value="UYF73865.1"/>
    <property type="molecule type" value="Genomic_DNA"/>
</dbReference>
<gene>
    <name evidence="1" type="ORF">LSO60_18795</name>
</gene>
<organism evidence="1 2">
    <name type="scientific">Acinetobacter ursingii</name>
    <dbReference type="NCBI Taxonomy" id="108980"/>
    <lineage>
        <taxon>Bacteria</taxon>
        <taxon>Pseudomonadati</taxon>
        <taxon>Pseudomonadota</taxon>
        <taxon>Gammaproteobacteria</taxon>
        <taxon>Moraxellales</taxon>
        <taxon>Moraxellaceae</taxon>
        <taxon>Acinetobacter</taxon>
    </lineage>
</organism>
<protein>
    <submittedName>
        <fullName evidence="1">Uncharacterized protein</fullName>
    </submittedName>
</protein>
<dbReference type="Proteomes" id="UP001164064">
    <property type="component" value="Plasmid pRIVM_C010559_3"/>
</dbReference>
<dbReference type="AlphaFoldDB" id="A0AA46PAW6"/>
<reference evidence="1" key="1">
    <citation type="journal article" date="2022" name="J Glob Antimicrob Resist">
        <title>Comparative analysis of IMP-4- and OXA-58-containing plasmids of three carbapenemase-producing Acinetobacter ursingii strains in the Netherlands.</title>
        <authorList>
            <person name="Hendrickx A.P.A."/>
            <person name="Schade R.P."/>
            <person name="Landman F."/>
            <person name="Bosch T."/>
            <person name="Schouls L.M."/>
            <person name="van Dijk K."/>
        </authorList>
    </citation>
    <scope>NUCLEOTIDE SEQUENCE</scope>
    <source>
        <strain evidence="1">RIVM_C010559</strain>
    </source>
</reference>
<name>A0AA46PAW6_9GAMM</name>
<sequence>MTIFNYTDAGRFYYVGSQVITNKLTGTVYYVSLTERVVIAYKGKSKKPFIYTRFKTVERMKEAVSQNIQSDNLRHQNAIKNKEDQKARIKKFRDQLEIGTILYTSWGYEQTNVDFYQVIEKSGAYCVIREIKQAYDATGSMQGYVVPLPNEFTSKEPMKKKIMDNYIVIHQSANATVLDFELLPTGTKVYKRCYTSSYA</sequence>
<keyword evidence="1" id="KW-0614">Plasmid</keyword>
<dbReference type="RefSeq" id="WP_263513459.1">
    <property type="nucleotide sequence ID" value="NZ_CP089054.1"/>
</dbReference>
<evidence type="ECO:0000313" key="1">
    <source>
        <dbReference type="EMBL" id="UYF73865.1"/>
    </source>
</evidence>